<dbReference type="Proteomes" id="UP000069912">
    <property type="component" value="Chromosome"/>
</dbReference>
<dbReference type="RefSeq" id="WP_067971878.1">
    <property type="nucleotide sequence ID" value="NZ_CAJHKM010000007.1"/>
</dbReference>
<accession>A0A0X8F9V2</accession>
<evidence type="ECO:0000313" key="8">
    <source>
        <dbReference type="EMBL" id="AMB93437.1"/>
    </source>
</evidence>
<dbReference type="Proteomes" id="UP000234239">
    <property type="component" value="Unassembled WGS sequence"/>
</dbReference>
<evidence type="ECO:0000256" key="6">
    <source>
        <dbReference type="RuleBase" id="RU000481"/>
    </source>
</evidence>
<evidence type="ECO:0000313" key="11">
    <source>
        <dbReference type="Proteomes" id="UP000234239"/>
    </source>
</evidence>
<dbReference type="KEGG" id="asan:AWM72_01095"/>
<dbReference type="GO" id="GO:0030170">
    <property type="term" value="F:pyridoxal phosphate binding"/>
    <property type="evidence" value="ECO:0007669"/>
    <property type="project" value="InterPro"/>
</dbReference>
<dbReference type="AlphaFoldDB" id="A0A0X8F9V2"/>
<dbReference type="GO" id="GO:0008483">
    <property type="term" value="F:transaminase activity"/>
    <property type="evidence" value="ECO:0007669"/>
    <property type="project" value="UniProtKB-KW"/>
</dbReference>
<dbReference type="OrthoDB" id="9802328at2"/>
<dbReference type="SUPFAM" id="SSF53383">
    <property type="entry name" value="PLP-dependent transferases"/>
    <property type="match status" value="1"/>
</dbReference>
<dbReference type="InterPro" id="IPR050596">
    <property type="entry name" value="AspAT/PAT-like"/>
</dbReference>
<comment type="cofactor">
    <cofactor evidence="1 6">
        <name>pyridoxal 5'-phosphate</name>
        <dbReference type="ChEBI" id="CHEBI:597326"/>
    </cofactor>
</comment>
<dbReference type="EMBL" id="CP014160">
    <property type="protein sequence ID" value="AMB93437.1"/>
    <property type="molecule type" value="Genomic_DNA"/>
</dbReference>
<dbReference type="InterPro" id="IPR015424">
    <property type="entry name" value="PyrdxlP-dep_Trfase"/>
</dbReference>
<gene>
    <name evidence="8" type="ORF">AWM72_01095</name>
    <name evidence="9" type="ORF">CYJ28_09835</name>
</gene>
<dbReference type="GO" id="GO:0006520">
    <property type="term" value="P:amino acid metabolic process"/>
    <property type="evidence" value="ECO:0007669"/>
    <property type="project" value="InterPro"/>
</dbReference>
<evidence type="ECO:0000256" key="5">
    <source>
        <dbReference type="ARBA" id="ARBA00022898"/>
    </source>
</evidence>
<keyword evidence="3 6" id="KW-0032">Aminotransferase</keyword>
<evidence type="ECO:0000256" key="3">
    <source>
        <dbReference type="ARBA" id="ARBA00022576"/>
    </source>
</evidence>
<dbReference type="CDD" id="cd00609">
    <property type="entry name" value="AAT_like"/>
    <property type="match status" value="1"/>
</dbReference>
<evidence type="ECO:0000313" key="10">
    <source>
        <dbReference type="Proteomes" id="UP000069912"/>
    </source>
</evidence>
<reference evidence="9 11" key="3">
    <citation type="submission" date="2017-12" db="EMBL/GenBank/DDBJ databases">
        <title>Phylogenetic diversity of female urinary microbiome.</title>
        <authorList>
            <person name="Thomas-White K."/>
            <person name="Wolfe A.J."/>
        </authorList>
    </citation>
    <scope>NUCLEOTIDE SEQUENCE [LARGE SCALE GENOMIC DNA]</scope>
    <source>
        <strain evidence="9 11">UMB0139</strain>
    </source>
</reference>
<comment type="similarity">
    <text evidence="2 6">Belongs to the class-I pyridoxal-phosphate-dependent aminotransferase family.</text>
</comment>
<sequence length="397" mass="43712">MISERIMNLQESKTLAANDKARELKAQGRDIISLTVGEPDFDTPQYILDYAKEAMYAGKGHHYTPASGALELREAIAHYHEKHDGVVYEPSEIFAGNGGKLVLYYLFQVLVNPGDEVLIPQPYWVSYYEQIRLAGGKPVIVETKESNNFILTVEELDGVCTDKTKLLVLNTPSNPSGAVLSPEEMRAIGDYCVDKGIVIISDEMYYQLVYNGTKAISMASISPSIRKQTIVVNGASKAYAMTGWRLGYCMGDEDIIRAMNKLASQVSGNPSGIAQYATIGALTGPQDDLEKMRQTFEKRLNAAYDRMKAIPGFNLVAKPRGAFYLFPNCSEAAALTGYATVDDFAMALLEEVGVASVVGSAFGMPDFLRFSYAADQDKFLEAMDRIDNFMTDHQVQA</sequence>
<dbReference type="InterPro" id="IPR015421">
    <property type="entry name" value="PyrdxlP-dep_Trfase_major"/>
</dbReference>
<keyword evidence="5" id="KW-0663">Pyridoxal phosphate</keyword>
<reference evidence="10" key="2">
    <citation type="submission" date="2016-01" db="EMBL/GenBank/DDBJ databases">
        <title>Six Aerococcus type strain genome sequencing and assembly using PacBio and Illumina Hiseq.</title>
        <authorList>
            <person name="Carkaci D."/>
            <person name="Dargis R."/>
            <person name="Nielsen X.C."/>
            <person name="Skovgaard O."/>
            <person name="Fuursted K."/>
            <person name="Christensen J.J."/>
        </authorList>
    </citation>
    <scope>NUCLEOTIDE SEQUENCE [LARGE SCALE GENOMIC DNA]</scope>
    <source>
        <strain evidence="10">CCUG43001</strain>
    </source>
</reference>
<evidence type="ECO:0000256" key="2">
    <source>
        <dbReference type="ARBA" id="ARBA00007441"/>
    </source>
</evidence>
<dbReference type="PANTHER" id="PTHR46383">
    <property type="entry name" value="ASPARTATE AMINOTRANSFERASE"/>
    <property type="match status" value="1"/>
</dbReference>
<evidence type="ECO:0000256" key="4">
    <source>
        <dbReference type="ARBA" id="ARBA00022679"/>
    </source>
</evidence>
<dbReference type="Gene3D" id="3.90.1150.10">
    <property type="entry name" value="Aspartate Aminotransferase, domain 1"/>
    <property type="match status" value="1"/>
</dbReference>
<name>A0A0X8F9V2_9LACT</name>
<protein>
    <recommendedName>
        <fullName evidence="6">Aminotransferase</fullName>
        <ecNumber evidence="6">2.6.1.-</ecNumber>
    </recommendedName>
</protein>
<proteinExistence type="inferred from homology"/>
<reference evidence="8 10" key="1">
    <citation type="journal article" date="2016" name="Genome Announc.">
        <title>Complete Genome Sequences of Aerococcus christensenii CCUG 28831T, Aerococcus sanguinicola CCUG 43001T, Aerococcus urinae CCUG 36881T, Aerococcus urinaeequi CCUG 28094T, Aerococcus urinaehominis CCUG 42038 BT, and Aerococcus viridans CCUG 4311T.</title>
        <authorList>
            <person name="Carkaci D."/>
            <person name="Dargis R."/>
            <person name="Nielsen X.C."/>
            <person name="Skovgaard O."/>
            <person name="Fuursted K."/>
            <person name="Christensen J.J."/>
        </authorList>
    </citation>
    <scope>NUCLEOTIDE SEQUENCE [LARGE SCALE GENOMIC DNA]</scope>
    <source>
        <strain evidence="8 10">CCUG43001</strain>
    </source>
</reference>
<dbReference type="PROSITE" id="PS00105">
    <property type="entry name" value="AA_TRANSFER_CLASS_1"/>
    <property type="match status" value="1"/>
</dbReference>
<organism evidence="8 10">
    <name type="scientific">Aerococcus sanguinicola</name>
    <dbReference type="NCBI Taxonomy" id="119206"/>
    <lineage>
        <taxon>Bacteria</taxon>
        <taxon>Bacillati</taxon>
        <taxon>Bacillota</taxon>
        <taxon>Bacilli</taxon>
        <taxon>Lactobacillales</taxon>
        <taxon>Aerococcaceae</taxon>
        <taxon>Aerococcus</taxon>
    </lineage>
</organism>
<evidence type="ECO:0000313" key="9">
    <source>
        <dbReference type="EMBL" id="PKZ20506.1"/>
    </source>
</evidence>
<dbReference type="EC" id="2.6.1.-" evidence="6"/>
<dbReference type="GeneID" id="92902668"/>
<feature type="domain" description="Aminotransferase class I/classII large" evidence="7">
    <location>
        <begin position="30"/>
        <end position="386"/>
    </location>
</feature>
<dbReference type="InterPro" id="IPR004838">
    <property type="entry name" value="NHTrfase_class1_PyrdxlP-BS"/>
</dbReference>
<evidence type="ECO:0000259" key="7">
    <source>
        <dbReference type="Pfam" id="PF00155"/>
    </source>
</evidence>
<dbReference type="FunFam" id="3.40.640.10:FF:000033">
    <property type="entry name" value="Aspartate aminotransferase"/>
    <property type="match status" value="1"/>
</dbReference>
<keyword evidence="4 6" id="KW-0808">Transferase</keyword>
<dbReference type="EMBL" id="PKGY01000008">
    <property type="protein sequence ID" value="PKZ20506.1"/>
    <property type="molecule type" value="Genomic_DNA"/>
</dbReference>
<dbReference type="Pfam" id="PF00155">
    <property type="entry name" value="Aminotran_1_2"/>
    <property type="match status" value="1"/>
</dbReference>
<evidence type="ECO:0000256" key="1">
    <source>
        <dbReference type="ARBA" id="ARBA00001933"/>
    </source>
</evidence>
<dbReference type="PANTHER" id="PTHR46383:SF1">
    <property type="entry name" value="ASPARTATE AMINOTRANSFERASE"/>
    <property type="match status" value="1"/>
</dbReference>
<keyword evidence="10" id="KW-1185">Reference proteome</keyword>
<dbReference type="Gene3D" id="3.40.640.10">
    <property type="entry name" value="Type I PLP-dependent aspartate aminotransferase-like (Major domain)"/>
    <property type="match status" value="1"/>
</dbReference>
<dbReference type="InterPro" id="IPR004839">
    <property type="entry name" value="Aminotransferase_I/II_large"/>
</dbReference>
<dbReference type="InterPro" id="IPR015422">
    <property type="entry name" value="PyrdxlP-dep_Trfase_small"/>
</dbReference>